<dbReference type="SUPFAM" id="SSF55205">
    <property type="entry name" value="EPT/RTPC-like"/>
    <property type="match status" value="2"/>
</dbReference>
<organism evidence="9 10">
    <name type="scientific">Xanthomonas sacchari</name>
    <dbReference type="NCBI Taxonomy" id="56458"/>
    <lineage>
        <taxon>Bacteria</taxon>
        <taxon>Pseudomonadati</taxon>
        <taxon>Pseudomonadota</taxon>
        <taxon>Gammaproteobacteria</taxon>
        <taxon>Lysobacterales</taxon>
        <taxon>Lysobacteraceae</taxon>
        <taxon>Xanthomonas</taxon>
    </lineage>
</organism>
<evidence type="ECO:0000259" key="8">
    <source>
        <dbReference type="Pfam" id="PF05189"/>
    </source>
</evidence>
<dbReference type="AlphaFoldDB" id="A0A2P5Z0R5"/>
<dbReference type="GO" id="GO:0006396">
    <property type="term" value="P:RNA processing"/>
    <property type="evidence" value="ECO:0007669"/>
    <property type="project" value="UniProtKB-UniRule"/>
</dbReference>
<dbReference type="RefSeq" id="WP_010343480.1">
    <property type="nucleotide sequence ID" value="NZ_CP132343.1"/>
</dbReference>
<evidence type="ECO:0000256" key="3">
    <source>
        <dbReference type="ARBA" id="ARBA00022741"/>
    </source>
</evidence>
<keyword evidence="3 5" id="KW-0547">Nucleotide-binding</keyword>
<comment type="caution">
    <text evidence="9">The sequence shown here is derived from an EMBL/GenBank/DDBJ whole genome shotgun (WGS) entry which is preliminary data.</text>
</comment>
<dbReference type="InterPro" id="IPR023797">
    <property type="entry name" value="RNA3'_phos_cyclase_dom"/>
</dbReference>
<dbReference type="PROSITE" id="PS01287">
    <property type="entry name" value="RTC"/>
    <property type="match status" value="1"/>
</dbReference>
<dbReference type="InterPro" id="IPR037136">
    <property type="entry name" value="RNA3'_phos_cyclase_dom_sf"/>
</dbReference>
<dbReference type="Pfam" id="PF05189">
    <property type="entry name" value="RTC_insert"/>
    <property type="match status" value="1"/>
</dbReference>
<evidence type="ECO:0000313" key="9">
    <source>
        <dbReference type="EMBL" id="PPU80940.1"/>
    </source>
</evidence>
<dbReference type="InterPro" id="IPR020719">
    <property type="entry name" value="RNA3'_term_phos_cycl-like_CS"/>
</dbReference>
<dbReference type="GO" id="GO:0005524">
    <property type="term" value="F:ATP binding"/>
    <property type="evidence" value="ECO:0007669"/>
    <property type="project" value="UniProtKB-KW"/>
</dbReference>
<dbReference type="HAMAP" id="MF_00200">
    <property type="entry name" value="RTC"/>
    <property type="match status" value="1"/>
</dbReference>
<accession>A0A2P5Z0R5</accession>
<evidence type="ECO:0000256" key="6">
    <source>
        <dbReference type="NCBIfam" id="TIGR03399"/>
    </source>
</evidence>
<dbReference type="Proteomes" id="UP000247346">
    <property type="component" value="Unassembled WGS sequence"/>
</dbReference>
<dbReference type="GeneID" id="93878575"/>
<dbReference type="PANTHER" id="PTHR11096:SF0">
    <property type="entry name" value="RNA 3'-TERMINAL PHOSPHATE CYCLASE"/>
    <property type="match status" value="1"/>
</dbReference>
<comment type="catalytic activity">
    <reaction evidence="4 5">
        <text>a 3'-end 3'-phospho-ribonucleotide-RNA + ATP = a 3'-end 2',3'-cyclophospho-ribonucleotide-RNA + AMP + diphosphate</text>
        <dbReference type="Rhea" id="RHEA:23976"/>
        <dbReference type="Rhea" id="RHEA-COMP:10463"/>
        <dbReference type="Rhea" id="RHEA-COMP:10464"/>
        <dbReference type="ChEBI" id="CHEBI:30616"/>
        <dbReference type="ChEBI" id="CHEBI:33019"/>
        <dbReference type="ChEBI" id="CHEBI:83062"/>
        <dbReference type="ChEBI" id="CHEBI:83064"/>
        <dbReference type="ChEBI" id="CHEBI:456215"/>
        <dbReference type="EC" id="6.5.1.4"/>
    </reaction>
</comment>
<evidence type="ECO:0000256" key="1">
    <source>
        <dbReference type="ARBA" id="ARBA00009206"/>
    </source>
</evidence>
<dbReference type="EC" id="6.5.1.4" evidence="5 6"/>
<evidence type="ECO:0000259" key="7">
    <source>
        <dbReference type="Pfam" id="PF01137"/>
    </source>
</evidence>
<evidence type="ECO:0000256" key="4">
    <source>
        <dbReference type="ARBA" id="ARBA00024481"/>
    </source>
</evidence>
<dbReference type="InterPro" id="IPR036553">
    <property type="entry name" value="RPTC_insert"/>
</dbReference>
<dbReference type="InterPro" id="IPR000228">
    <property type="entry name" value="RNA3'_term_phos_cyc"/>
</dbReference>
<comment type="function">
    <text evidence="5">Catalyzes the conversion of 3'-phosphate to a 2',3'-cyclic phosphodiester at the end of RNA. The mechanism of action of the enzyme occurs in 3 steps: (A) adenylation of the enzyme by ATP; (B) transfer of adenylate to an RNA-N3'P to produce RNA-N3'PP5'A; (C) and attack of the adjacent 2'-hydroxyl on the 3'-phosphorus in the diester linkage to produce the cyclic end product. The biological role of this enzyme is unknown but it is likely to function in some aspects of cellular RNA processing.</text>
</comment>
<dbReference type="NCBIfam" id="TIGR03399">
    <property type="entry name" value="RNA_3prim_cycl"/>
    <property type="match status" value="1"/>
</dbReference>
<gene>
    <name evidence="5" type="primary">rtcA</name>
    <name evidence="9" type="ORF">XsacCFBP4641_16695</name>
</gene>
<dbReference type="PIRSF" id="PIRSF005378">
    <property type="entry name" value="RNA3'_term_phos_cycl_euk"/>
    <property type="match status" value="1"/>
</dbReference>
<dbReference type="PANTHER" id="PTHR11096">
    <property type="entry name" value="RNA 3' TERMINAL PHOSPHATE CYCLASE"/>
    <property type="match status" value="1"/>
</dbReference>
<sequence>MDMIELDGAAGGGQLLRTALTLSLCTGTGFTFSNIRGARPRPGLMRQHLTAVVAAATIGQARTHGAQIGATTLRFEPGAVVPGDYQFATGSAGSTTLVLQTVLPALWRAAAPSRLTLEGGTHNPLAPCADFLVETWLPALQRLGVAATLTLDRHGFYPAGGGALRASIAPCAQLQQVCFGARGELQAIQAQVLVSGLSGKIGRRELAVLAERLGVDANPRHVHSVRPAQGPGNTALVRVRHAAHVEVFAGHGERGVSAEQVGERLAAQVRHYLDSGACVGEHLADQLLLPMALAGGGAFTTDTVSAHLSSNARLIEKFLPVEITWEQVDARQWRVVVSS</sequence>
<dbReference type="GO" id="GO:0003963">
    <property type="term" value="F:RNA-3'-phosphate cyclase activity"/>
    <property type="evidence" value="ECO:0007669"/>
    <property type="project" value="UniProtKB-UniRule"/>
</dbReference>
<dbReference type="InterPro" id="IPR013792">
    <property type="entry name" value="RNA3'P_cycl/enolpyr_Trfase_a/b"/>
</dbReference>
<dbReference type="Gene3D" id="3.30.360.20">
    <property type="entry name" value="RNA 3'-terminal phosphate cyclase, insert domain"/>
    <property type="match status" value="1"/>
</dbReference>
<dbReference type="EMBL" id="MDEK01000016">
    <property type="protein sequence ID" value="PPU80940.1"/>
    <property type="molecule type" value="Genomic_DNA"/>
</dbReference>
<dbReference type="Gene3D" id="3.65.10.20">
    <property type="entry name" value="RNA 3'-terminal phosphate cyclase domain"/>
    <property type="match status" value="1"/>
</dbReference>
<keyword evidence="5" id="KW-0963">Cytoplasm</keyword>
<feature type="active site" description="Tele-AMP-histidine intermediate" evidence="5">
    <location>
        <position position="307"/>
    </location>
</feature>
<name>A0A2P5Z0R5_9XANT</name>
<dbReference type="GO" id="GO:0005737">
    <property type="term" value="C:cytoplasm"/>
    <property type="evidence" value="ECO:0007669"/>
    <property type="project" value="UniProtKB-SubCell"/>
</dbReference>
<comment type="subcellular location">
    <subcellularLocation>
        <location evidence="5">Cytoplasm</location>
    </subcellularLocation>
</comment>
<keyword evidence="2 5" id="KW-0436">Ligase</keyword>
<protein>
    <recommendedName>
        <fullName evidence="5 6">RNA 3'-terminal phosphate cyclase</fullName>
        <shortName evidence="5">RNA cyclase</shortName>
        <shortName evidence="5">RNA-3'-phosphate cyclase</shortName>
        <ecNumber evidence="5 6">6.5.1.4</ecNumber>
    </recommendedName>
</protein>
<dbReference type="InterPro" id="IPR017770">
    <property type="entry name" value="RNA3'_term_phos_cyc_type_1"/>
</dbReference>
<keyword evidence="5" id="KW-0067">ATP-binding</keyword>
<evidence type="ECO:0000256" key="5">
    <source>
        <dbReference type="HAMAP-Rule" id="MF_00200"/>
    </source>
</evidence>
<evidence type="ECO:0000313" key="10">
    <source>
        <dbReference type="Proteomes" id="UP000247346"/>
    </source>
</evidence>
<feature type="domain" description="RNA 3'-terminal phosphate cyclase" evidence="7">
    <location>
        <begin position="11"/>
        <end position="324"/>
    </location>
</feature>
<dbReference type="SUPFAM" id="SSF52913">
    <property type="entry name" value="RNA 3'-terminal phosphate cyclase, RPTC, insert domain"/>
    <property type="match status" value="1"/>
</dbReference>
<proteinExistence type="inferred from homology"/>
<feature type="binding site" evidence="5">
    <location>
        <begin position="282"/>
        <end position="286"/>
    </location>
    <ligand>
        <name>ATP</name>
        <dbReference type="ChEBI" id="CHEBI:30616"/>
    </ligand>
</feature>
<reference evidence="9 10" key="1">
    <citation type="submission" date="2016-08" db="EMBL/GenBank/DDBJ databases">
        <authorList>
            <person name="Seilhamer J.J."/>
        </authorList>
    </citation>
    <scope>NUCLEOTIDE SEQUENCE [LARGE SCALE GENOMIC DNA]</scope>
    <source>
        <strain evidence="9 10">CFBP4641</strain>
    </source>
</reference>
<dbReference type="InterPro" id="IPR013791">
    <property type="entry name" value="RNA3'-term_phos_cycl_insert"/>
</dbReference>
<dbReference type="Pfam" id="PF01137">
    <property type="entry name" value="RTC"/>
    <property type="match status" value="1"/>
</dbReference>
<dbReference type="OrthoDB" id="9789235at2"/>
<comment type="similarity">
    <text evidence="1 5">Belongs to the RNA 3'-terminal cyclase family. Type 1 subfamily.</text>
</comment>
<feature type="domain" description="RNA 3'-terminal phosphate cyclase insert" evidence="8">
    <location>
        <begin position="182"/>
        <end position="273"/>
    </location>
</feature>
<evidence type="ECO:0000256" key="2">
    <source>
        <dbReference type="ARBA" id="ARBA00022598"/>
    </source>
</evidence>
<feature type="binding site" evidence="5">
    <location>
        <position position="100"/>
    </location>
    <ligand>
        <name>ATP</name>
        <dbReference type="ChEBI" id="CHEBI:30616"/>
    </ligand>
</feature>
<dbReference type="NCBIfam" id="NF003246">
    <property type="entry name" value="PRK04204.1-2"/>
    <property type="match status" value="1"/>
</dbReference>